<dbReference type="AlphaFoldDB" id="A0AAQ3S6I1"/>
<feature type="domain" description="Ty3 transposon capsid-like protein" evidence="7">
    <location>
        <begin position="78"/>
        <end position="232"/>
    </location>
</feature>
<dbReference type="PANTHER" id="PTHR37984">
    <property type="entry name" value="PROTEIN CBG26694"/>
    <property type="match status" value="1"/>
</dbReference>
<dbReference type="Gene3D" id="3.10.10.10">
    <property type="entry name" value="HIV Type 1 Reverse Transcriptase, subunit A, domain 1"/>
    <property type="match status" value="1"/>
</dbReference>
<protein>
    <recommendedName>
        <fullName evidence="10">Reverse transcriptase domain-containing protein</fullName>
    </recommendedName>
</protein>
<feature type="region of interest" description="Disordered" evidence="5">
    <location>
        <begin position="43"/>
        <end position="74"/>
    </location>
</feature>
<accession>A0AAQ3S6I1</accession>
<dbReference type="CDD" id="cd01647">
    <property type="entry name" value="RT_LTR"/>
    <property type="match status" value="1"/>
</dbReference>
<feature type="compositionally biased region" description="Basic and acidic residues" evidence="5">
    <location>
        <begin position="62"/>
        <end position="74"/>
    </location>
</feature>
<dbReference type="Pfam" id="PF19259">
    <property type="entry name" value="Ty3_capsid"/>
    <property type="match status" value="1"/>
</dbReference>
<dbReference type="GO" id="GO:0004190">
    <property type="term" value="F:aspartic-type endopeptidase activity"/>
    <property type="evidence" value="ECO:0007669"/>
    <property type="project" value="InterPro"/>
</dbReference>
<dbReference type="GO" id="GO:0006508">
    <property type="term" value="P:proteolysis"/>
    <property type="evidence" value="ECO:0007669"/>
    <property type="project" value="InterPro"/>
</dbReference>
<keyword evidence="4" id="KW-0255">Endonuclease</keyword>
<feature type="region of interest" description="Disordered" evidence="5">
    <location>
        <begin position="273"/>
        <end position="299"/>
    </location>
</feature>
<dbReference type="InterPro" id="IPR050951">
    <property type="entry name" value="Retrovirus_Pol_polyprotein"/>
</dbReference>
<proteinExistence type="predicted"/>
<dbReference type="InterPro" id="IPR001969">
    <property type="entry name" value="Aspartic_peptidase_AS"/>
</dbReference>
<dbReference type="Pfam" id="PF08284">
    <property type="entry name" value="RVP_2"/>
    <property type="match status" value="1"/>
</dbReference>
<keyword evidence="2" id="KW-0548">Nucleotidyltransferase</keyword>
<reference evidence="8 9" key="1">
    <citation type="journal article" date="2023" name="Life. Sci Alliance">
        <title>Evolutionary insights into 3D genome organization and epigenetic landscape of Vigna mungo.</title>
        <authorList>
            <person name="Junaid A."/>
            <person name="Singh B."/>
            <person name="Bhatia S."/>
        </authorList>
    </citation>
    <scope>NUCLEOTIDE SEQUENCE [LARGE SCALE GENOMIC DNA]</scope>
    <source>
        <strain evidence="8">Urdbean</strain>
    </source>
</reference>
<evidence type="ECO:0000313" key="9">
    <source>
        <dbReference type="Proteomes" id="UP001374535"/>
    </source>
</evidence>
<keyword evidence="3" id="KW-0540">Nuclease</keyword>
<dbReference type="Proteomes" id="UP001374535">
    <property type="component" value="Chromosome 2"/>
</dbReference>
<dbReference type="CDD" id="cd00303">
    <property type="entry name" value="retropepsin_like"/>
    <property type="match status" value="1"/>
</dbReference>
<dbReference type="Gene3D" id="3.30.70.270">
    <property type="match status" value="2"/>
</dbReference>
<feature type="domain" description="Reverse transcriptase" evidence="6">
    <location>
        <begin position="636"/>
        <end position="789"/>
    </location>
</feature>
<feature type="region of interest" description="Disordered" evidence="5">
    <location>
        <begin position="342"/>
        <end position="365"/>
    </location>
</feature>
<organism evidence="8 9">
    <name type="scientific">Vigna mungo</name>
    <name type="common">Black gram</name>
    <name type="synonym">Phaseolus mungo</name>
    <dbReference type="NCBI Taxonomy" id="3915"/>
    <lineage>
        <taxon>Eukaryota</taxon>
        <taxon>Viridiplantae</taxon>
        <taxon>Streptophyta</taxon>
        <taxon>Embryophyta</taxon>
        <taxon>Tracheophyta</taxon>
        <taxon>Spermatophyta</taxon>
        <taxon>Magnoliopsida</taxon>
        <taxon>eudicotyledons</taxon>
        <taxon>Gunneridae</taxon>
        <taxon>Pentapetalae</taxon>
        <taxon>rosids</taxon>
        <taxon>fabids</taxon>
        <taxon>Fabales</taxon>
        <taxon>Fabaceae</taxon>
        <taxon>Papilionoideae</taxon>
        <taxon>50 kb inversion clade</taxon>
        <taxon>NPAAA clade</taxon>
        <taxon>indigoferoid/millettioid clade</taxon>
        <taxon>Phaseoleae</taxon>
        <taxon>Vigna</taxon>
    </lineage>
</organism>
<name>A0AAQ3S6I1_VIGMU</name>
<dbReference type="Gene3D" id="2.40.70.10">
    <property type="entry name" value="Acid Proteases"/>
    <property type="match status" value="1"/>
</dbReference>
<dbReference type="InterPro" id="IPR043128">
    <property type="entry name" value="Rev_trsase/Diguanyl_cyclase"/>
</dbReference>
<dbReference type="SUPFAM" id="SSF56672">
    <property type="entry name" value="DNA/RNA polymerases"/>
    <property type="match status" value="1"/>
</dbReference>
<feature type="compositionally biased region" description="Polar residues" evidence="5">
    <location>
        <begin position="43"/>
        <end position="59"/>
    </location>
</feature>
<dbReference type="SUPFAM" id="SSF50630">
    <property type="entry name" value="Acid proteases"/>
    <property type="match status" value="1"/>
</dbReference>
<dbReference type="InterPro" id="IPR021109">
    <property type="entry name" value="Peptidase_aspartic_dom_sf"/>
</dbReference>
<sequence>MQNDTDARLEAIEITMEGMNAESAAVRRDLQQIMKILDTCAHQTEGNSDDSSVNDNQQRVVGGHEDGRTSVRGMEQKPWRKKVELLTFDGEEPLSWLSRAERFFDIQKVTNDEDKVEVAYVSMEGSAAYWFTFWKEKARNRSWDGLKTAMINCFGGGFRGTVFERLATLRQEGTVEEFVRSFEVLTSHTRGIPEEQVLRYFLAGLREDVKGQVRIQNPPDLMEAMRVARDVEDAMVRSQGNFLGGVKINPMGSRSVGIVTQVDPNRMAMTQTGRTEGVGANPTARGNATTGADNRGRTVRNLPYPEFLKRKEEGRCYRCAGPFAPGHSCPEKSLRILLLAEDEEEDETEGSTNLEEKPMEHSACSAEGLTTPKTLKLKGRIGDKEIVVLIDSGASHNYMSKELTEELRLPVMDTPTYAVSLGDGHKKITQGRCERVTIRLEGVDVEEEFFVFELGGVDVILGVAWLAKLGEVRTNYGKMTMEYQVGEKKIQIRGDPALTRQLVKPKSILKVVDADSWVLVWNLCEVEKEENREWGADSTDVQRHEWETDLTGEQRRELDSVLQAHSRIFCDMQGLPSTRRKEYRIQLKEGVDPINVRPYRYPHFLKGEIERQVEDMLRAGVIRPSSSPFSSPVILVKKKDESWRFCVDYRALNKATVPDKFPIPVIEELLDELKGARYFSKIDLKSGYHQIRMEARDNTSGPLRVLGNALWSYECTGYFSKYHEQLIEALSQEGVLAFFDDILVYSPSWPDHVKQLGMVLQQLEKDGWVANQKKCEFGRKKIRYMGHQISEQGVEMDSEKTKVVMEGFLGLTGYYRRFVAGYGKLAKPLTELLKKGKFEWSTEARRAMDNLKAALITPQSWHYLILIRNFTLSATLQVEDFSHPTLEAILGGEKVHSAHRSTKFEVLYGTTHYYTEPAKLAGQTYGI</sequence>
<dbReference type="PROSITE" id="PS00141">
    <property type="entry name" value="ASP_PROTEASE"/>
    <property type="match status" value="1"/>
</dbReference>
<dbReference type="InterPro" id="IPR000477">
    <property type="entry name" value="RT_dom"/>
</dbReference>
<dbReference type="InterPro" id="IPR043502">
    <property type="entry name" value="DNA/RNA_pol_sf"/>
</dbReference>
<keyword evidence="9" id="KW-1185">Reference proteome</keyword>
<evidence type="ECO:0000256" key="5">
    <source>
        <dbReference type="SAM" id="MobiDB-lite"/>
    </source>
</evidence>
<dbReference type="GO" id="GO:0016779">
    <property type="term" value="F:nucleotidyltransferase activity"/>
    <property type="evidence" value="ECO:0007669"/>
    <property type="project" value="UniProtKB-KW"/>
</dbReference>
<evidence type="ECO:0000256" key="1">
    <source>
        <dbReference type="ARBA" id="ARBA00022679"/>
    </source>
</evidence>
<evidence type="ECO:0000256" key="3">
    <source>
        <dbReference type="ARBA" id="ARBA00022722"/>
    </source>
</evidence>
<dbReference type="FunFam" id="3.30.70.270:FF:000003">
    <property type="entry name" value="Transposon Ty3-G Gag-Pol polyprotein"/>
    <property type="match status" value="1"/>
</dbReference>
<evidence type="ECO:0000313" key="8">
    <source>
        <dbReference type="EMBL" id="WVZ18213.1"/>
    </source>
</evidence>
<evidence type="ECO:0000256" key="2">
    <source>
        <dbReference type="ARBA" id="ARBA00022695"/>
    </source>
</evidence>
<keyword evidence="4" id="KW-0378">Hydrolase</keyword>
<evidence type="ECO:0000259" key="7">
    <source>
        <dbReference type="Pfam" id="PF19259"/>
    </source>
</evidence>
<dbReference type="GO" id="GO:0004519">
    <property type="term" value="F:endonuclease activity"/>
    <property type="evidence" value="ECO:0007669"/>
    <property type="project" value="UniProtKB-KW"/>
</dbReference>
<dbReference type="InterPro" id="IPR045358">
    <property type="entry name" value="Ty3_capsid"/>
</dbReference>
<dbReference type="PANTHER" id="PTHR37984:SF5">
    <property type="entry name" value="PROTEIN NYNRIN-LIKE"/>
    <property type="match status" value="1"/>
</dbReference>
<evidence type="ECO:0000256" key="4">
    <source>
        <dbReference type="ARBA" id="ARBA00022759"/>
    </source>
</evidence>
<dbReference type="Pfam" id="PF00078">
    <property type="entry name" value="RVT_1"/>
    <property type="match status" value="1"/>
</dbReference>
<dbReference type="EMBL" id="CP144699">
    <property type="protein sequence ID" value="WVZ18213.1"/>
    <property type="molecule type" value="Genomic_DNA"/>
</dbReference>
<evidence type="ECO:0000259" key="6">
    <source>
        <dbReference type="Pfam" id="PF00078"/>
    </source>
</evidence>
<keyword evidence="1" id="KW-0808">Transferase</keyword>
<evidence type="ECO:0008006" key="10">
    <source>
        <dbReference type="Google" id="ProtNLM"/>
    </source>
</evidence>
<gene>
    <name evidence="8" type="ORF">V8G54_005535</name>
</gene>